<protein>
    <recommendedName>
        <fullName evidence="6">DUF805 domain-containing protein</fullName>
    </recommendedName>
</protein>
<keyword evidence="1" id="KW-1133">Transmembrane helix</keyword>
<proteinExistence type="predicted"/>
<dbReference type="GO" id="GO:0016020">
    <property type="term" value="C:membrane"/>
    <property type="evidence" value="ECO:0007669"/>
    <property type="project" value="InterPro"/>
</dbReference>
<reference evidence="4" key="2">
    <citation type="submission" date="2015-12" db="EMBL/GenBank/DDBJ databases">
        <authorList>
            <person name="Shamseldin A."/>
            <person name="Moawad H."/>
            <person name="Abd El-Rahim W.M."/>
            <person name="Sadowsky M.J."/>
        </authorList>
    </citation>
    <scope>NUCLEOTIDE SEQUENCE [LARGE SCALE GENOMIC DNA]</scope>
    <source>
        <strain evidence="4">2538-88</strain>
    </source>
</reference>
<sequence length="215" mass="24322">MKCSSCNIQVDDGELKLIEGDMVCKSCFKAQTDDALVPNMMRKTFKPKLKHVSKKSSRVGRVEYTYFMLITWLLLPVLVQVFLMWFVNNPVANNLLNNDVHRFLVGFTPMQVNSNDGAYGFYYDVFALWFIQIPLSVVFSDGRVKDIGWKPWLAFVLWLPLVNLILCFKKGGDGENSYGIPAPRVSLVARIIVFGAPILIPIILIICALYIHGAI</sequence>
<evidence type="ECO:0000256" key="1">
    <source>
        <dbReference type="SAM" id="Phobius"/>
    </source>
</evidence>
<evidence type="ECO:0000313" key="2">
    <source>
        <dbReference type="EMBL" id="KYN81073.1"/>
    </source>
</evidence>
<dbReference type="Proteomes" id="UP000075609">
    <property type="component" value="Unassembled WGS sequence"/>
</dbReference>
<organism evidence="3 4">
    <name type="scientific">Vibrio cidicii</name>
    <dbReference type="NCBI Taxonomy" id="1763883"/>
    <lineage>
        <taxon>Bacteria</taxon>
        <taxon>Pseudomonadati</taxon>
        <taxon>Pseudomonadota</taxon>
        <taxon>Gammaproteobacteria</taxon>
        <taxon>Vibrionales</taxon>
        <taxon>Vibrionaceae</taxon>
        <taxon>Vibrio</taxon>
    </lineage>
</organism>
<feature type="transmembrane region" description="Helical" evidence="1">
    <location>
        <begin position="120"/>
        <end position="140"/>
    </location>
</feature>
<evidence type="ECO:0000313" key="3">
    <source>
        <dbReference type="EMBL" id="KYN86093.1"/>
    </source>
</evidence>
<keyword evidence="5" id="KW-1185">Reference proteome</keyword>
<dbReference type="RefSeq" id="WP_061897565.1">
    <property type="nucleotide sequence ID" value="NZ_CAXYEW010000056.1"/>
</dbReference>
<evidence type="ECO:0008006" key="6">
    <source>
        <dbReference type="Google" id="ProtNLM"/>
    </source>
</evidence>
<feature type="transmembrane region" description="Helical" evidence="1">
    <location>
        <begin position="152"/>
        <end position="171"/>
    </location>
</feature>
<dbReference type="Proteomes" id="UP000075346">
    <property type="component" value="Unassembled WGS sequence"/>
</dbReference>
<dbReference type="EMBL" id="LOBR01000061">
    <property type="protein sequence ID" value="KYN86093.1"/>
    <property type="molecule type" value="Genomic_DNA"/>
</dbReference>
<dbReference type="AlphaFoldDB" id="A0A151KVX6"/>
<comment type="caution">
    <text evidence="3">The sequence shown here is derived from an EMBL/GenBank/DDBJ whole genome shotgun (WGS) entry which is preliminary data.</text>
</comment>
<keyword evidence="1" id="KW-0812">Transmembrane</keyword>
<dbReference type="InterPro" id="IPR008523">
    <property type="entry name" value="DUF805"/>
</dbReference>
<name>A0A151KVX6_9VIBR</name>
<gene>
    <name evidence="2" type="ORF">ATY35_20050</name>
    <name evidence="3" type="ORF">ATY37_19820</name>
</gene>
<evidence type="ECO:0000313" key="4">
    <source>
        <dbReference type="Proteomes" id="UP000075346"/>
    </source>
</evidence>
<feature type="transmembrane region" description="Helical" evidence="1">
    <location>
        <begin position="191"/>
        <end position="211"/>
    </location>
</feature>
<evidence type="ECO:0000313" key="5">
    <source>
        <dbReference type="Proteomes" id="UP000075609"/>
    </source>
</evidence>
<dbReference type="EMBL" id="LOBP01000194">
    <property type="protein sequence ID" value="KYN81073.1"/>
    <property type="molecule type" value="Genomic_DNA"/>
</dbReference>
<accession>A0A151KVX6</accession>
<keyword evidence="1" id="KW-0472">Membrane</keyword>
<dbReference type="Pfam" id="PF05656">
    <property type="entry name" value="DUF805"/>
    <property type="match status" value="1"/>
</dbReference>
<feature type="transmembrane region" description="Helical" evidence="1">
    <location>
        <begin position="64"/>
        <end position="87"/>
    </location>
</feature>
<reference evidence="3 5" key="1">
    <citation type="submission" date="2015-12" db="EMBL/GenBank/DDBJ databases">
        <authorList>
            <person name="Tarr C.L."/>
            <person name="Gladney L.M."/>
        </authorList>
    </citation>
    <scope>NUCLEOTIDE SEQUENCE</scope>
    <source>
        <strain evidence="2 5">1048-83</strain>
        <strain evidence="3">2538-88</strain>
    </source>
</reference>